<dbReference type="AlphaFoldDB" id="A0A9X9WFA3"/>
<evidence type="ECO:0000256" key="4">
    <source>
        <dbReference type="SAM" id="MobiDB-lite"/>
    </source>
</evidence>
<dbReference type="EMBL" id="JAAEDK010000012">
    <property type="protein sequence ID" value="MBR0659013.1"/>
    <property type="molecule type" value="Genomic_DNA"/>
</dbReference>
<dbReference type="InterPro" id="IPR011991">
    <property type="entry name" value="ArsR-like_HTH"/>
</dbReference>
<protein>
    <submittedName>
        <fullName evidence="7">Helix-turn-helix domain-containing protein</fullName>
    </submittedName>
</protein>
<feature type="region of interest" description="Disordered" evidence="4">
    <location>
        <begin position="256"/>
        <end position="275"/>
    </location>
</feature>
<evidence type="ECO:0000259" key="5">
    <source>
        <dbReference type="PROSITE" id="PS51077"/>
    </source>
</evidence>
<evidence type="ECO:0000256" key="2">
    <source>
        <dbReference type="ARBA" id="ARBA00023125"/>
    </source>
</evidence>
<dbReference type="InterPro" id="IPR050707">
    <property type="entry name" value="HTH_MetabolicPath_Reg"/>
</dbReference>
<dbReference type="PANTHER" id="PTHR30136:SF23">
    <property type="entry name" value="DNA-BINDING TRANSCRIPTIONAL ACTIVATOR MHPR"/>
    <property type="match status" value="1"/>
</dbReference>
<dbReference type="CDD" id="cd00090">
    <property type="entry name" value="HTH_ARSR"/>
    <property type="match status" value="1"/>
</dbReference>
<dbReference type="Pfam" id="PF01614">
    <property type="entry name" value="IclR_C"/>
    <property type="match status" value="1"/>
</dbReference>
<reference evidence="8 9" key="2">
    <citation type="submission" date="2020-02" db="EMBL/GenBank/DDBJ databases">
        <authorList>
            <person name="Sun Q."/>
            <person name="Inoue M."/>
        </authorList>
    </citation>
    <scope>NUCLEOTIDE SEQUENCE [LARGE SCALE GENOMIC DNA]</scope>
    <source>
        <strain evidence="8 9">KCTC 22478</strain>
    </source>
</reference>
<dbReference type="SUPFAM" id="SSF55781">
    <property type="entry name" value="GAF domain-like"/>
    <property type="match status" value="1"/>
</dbReference>
<keyword evidence="9" id="KW-1185">Reference proteome</keyword>
<dbReference type="RefSeq" id="WP_168043646.1">
    <property type="nucleotide sequence ID" value="NZ_JAAEDK010000012.1"/>
</dbReference>
<dbReference type="SUPFAM" id="SSF46785">
    <property type="entry name" value="Winged helix' DNA-binding domain"/>
    <property type="match status" value="1"/>
</dbReference>
<evidence type="ECO:0000313" key="10">
    <source>
        <dbReference type="Proteomes" id="UP001138708"/>
    </source>
</evidence>
<feature type="domain" description="IclR-ED" evidence="6">
    <location>
        <begin position="73"/>
        <end position="250"/>
    </location>
</feature>
<dbReference type="Gene3D" id="1.10.10.10">
    <property type="entry name" value="Winged helix-like DNA-binding domain superfamily/Winged helix DNA-binding domain"/>
    <property type="match status" value="1"/>
</dbReference>
<dbReference type="Pfam" id="PF09339">
    <property type="entry name" value="HTH_IclR"/>
    <property type="match status" value="1"/>
</dbReference>
<dbReference type="InterPro" id="IPR014757">
    <property type="entry name" value="Tscrpt_reg_IclR_C"/>
</dbReference>
<name>A0A9X9WFA3_9PROT</name>
<proteinExistence type="predicted"/>
<dbReference type="PROSITE" id="PS51077">
    <property type="entry name" value="HTH_ICLR"/>
    <property type="match status" value="1"/>
</dbReference>
<reference evidence="7" key="3">
    <citation type="journal article" date="2021" name="Syst. Appl. Microbiol.">
        <title>Roseomonas hellenica sp. nov., isolated from roots of wild-growing Alkanna tinctoria.</title>
        <authorList>
            <person name="Rat A."/>
            <person name="Naranjo H.D."/>
            <person name="Lebbe L."/>
            <person name="Cnockaert M."/>
            <person name="Krigas N."/>
            <person name="Grigoriadou K."/>
            <person name="Maloupa E."/>
            <person name="Willems A."/>
        </authorList>
    </citation>
    <scope>NUCLEOTIDE SEQUENCE</scope>
    <source>
        <strain evidence="7">LMG 31161</strain>
    </source>
</reference>
<dbReference type="PANTHER" id="PTHR30136">
    <property type="entry name" value="HELIX-TURN-HELIX TRANSCRIPTIONAL REGULATOR, ICLR FAMILY"/>
    <property type="match status" value="1"/>
</dbReference>
<dbReference type="PROSITE" id="PS51078">
    <property type="entry name" value="ICLR_ED"/>
    <property type="match status" value="1"/>
</dbReference>
<dbReference type="EMBL" id="JAAVUP010000012">
    <property type="protein sequence ID" value="NKE19747.1"/>
    <property type="molecule type" value="Genomic_DNA"/>
</dbReference>
<dbReference type="InterPro" id="IPR036388">
    <property type="entry name" value="WH-like_DNA-bd_sf"/>
</dbReference>
<dbReference type="SMART" id="SM00346">
    <property type="entry name" value="HTH_ICLR"/>
    <property type="match status" value="1"/>
</dbReference>
<comment type="caution">
    <text evidence="7">The sequence shown here is derived from an EMBL/GenBank/DDBJ whole genome shotgun (WGS) entry which is preliminary data.</text>
</comment>
<accession>A0A9X9WFA3</accession>
<dbReference type="GO" id="GO:0003700">
    <property type="term" value="F:DNA-binding transcription factor activity"/>
    <property type="evidence" value="ECO:0007669"/>
    <property type="project" value="TreeGrafter"/>
</dbReference>
<evidence type="ECO:0000256" key="1">
    <source>
        <dbReference type="ARBA" id="ARBA00023015"/>
    </source>
</evidence>
<evidence type="ECO:0000313" key="8">
    <source>
        <dbReference type="EMBL" id="NKE19747.1"/>
    </source>
</evidence>
<dbReference type="InterPro" id="IPR036390">
    <property type="entry name" value="WH_DNA-bd_sf"/>
</dbReference>
<keyword evidence="3" id="KW-0804">Transcription</keyword>
<gene>
    <name evidence="8" type="ORF">GWK15_22505</name>
    <name evidence="7" type="ORF">GXW75_07125</name>
</gene>
<evidence type="ECO:0000313" key="9">
    <source>
        <dbReference type="Proteomes" id="UP000746741"/>
    </source>
</evidence>
<keyword evidence="1" id="KW-0805">Transcription regulation</keyword>
<feature type="domain" description="HTH iclR-type" evidence="5">
    <location>
        <begin position="11"/>
        <end position="72"/>
    </location>
</feature>
<dbReference type="GO" id="GO:0045892">
    <property type="term" value="P:negative regulation of DNA-templated transcription"/>
    <property type="evidence" value="ECO:0007669"/>
    <property type="project" value="TreeGrafter"/>
</dbReference>
<dbReference type="GO" id="GO:0003677">
    <property type="term" value="F:DNA binding"/>
    <property type="evidence" value="ECO:0007669"/>
    <property type="project" value="UniProtKB-KW"/>
</dbReference>
<dbReference type="InterPro" id="IPR005471">
    <property type="entry name" value="Tscrpt_reg_IclR_N"/>
</dbReference>
<keyword evidence="2" id="KW-0238">DNA-binding</keyword>
<dbReference type="InterPro" id="IPR029016">
    <property type="entry name" value="GAF-like_dom_sf"/>
</dbReference>
<sequence length="275" mass="29679">METPPRREESVRAVRRALDLLATINASRGATVPELVRDSGIPRPTVLRLLATLAEAGYVLRSPQGRRWEVTPRVARLASGFNFDTWLAATSAPILVDLLGKVGWPSDVMMLGGTEIHVRASNRPQCGVAIEADFHGMRSPLAQSASGRAYLAWCPEVERRRLLALCVPRAQERAVLRELEATRRRGYGLRDASLKPPVGAIAVPVMLGASVACVLDLVFLPRVEPVERIAARCLAPLREAALALSGAFAKLHAVGPDAHPTDDPSIAPGQRHADP</sequence>
<dbReference type="Proteomes" id="UP000746741">
    <property type="component" value="Unassembled WGS sequence"/>
</dbReference>
<evidence type="ECO:0000313" key="7">
    <source>
        <dbReference type="EMBL" id="MBR0659013.1"/>
    </source>
</evidence>
<reference evidence="7" key="1">
    <citation type="submission" date="2020-01" db="EMBL/GenBank/DDBJ databases">
        <authorList>
            <person name="Rat A."/>
        </authorList>
    </citation>
    <scope>NUCLEOTIDE SEQUENCE</scope>
    <source>
        <strain evidence="7">LMG 31161</strain>
    </source>
</reference>
<evidence type="ECO:0000259" key="6">
    <source>
        <dbReference type="PROSITE" id="PS51078"/>
    </source>
</evidence>
<dbReference type="Gene3D" id="3.30.450.40">
    <property type="match status" value="1"/>
</dbReference>
<evidence type="ECO:0000256" key="3">
    <source>
        <dbReference type="ARBA" id="ARBA00023163"/>
    </source>
</evidence>
<dbReference type="Proteomes" id="UP001138708">
    <property type="component" value="Unassembled WGS sequence"/>
</dbReference>
<organism evidence="7 10">
    <name type="scientific">Neoroseomonas oryzicola</name>
    <dbReference type="NCBI Taxonomy" id="535904"/>
    <lineage>
        <taxon>Bacteria</taxon>
        <taxon>Pseudomonadati</taxon>
        <taxon>Pseudomonadota</taxon>
        <taxon>Alphaproteobacteria</taxon>
        <taxon>Acetobacterales</taxon>
        <taxon>Acetobacteraceae</taxon>
        <taxon>Neoroseomonas</taxon>
    </lineage>
</organism>